<dbReference type="EMBL" id="JACGWL010000009">
    <property type="protein sequence ID" value="KAK4395149.1"/>
    <property type="molecule type" value="Genomic_DNA"/>
</dbReference>
<feature type="domain" description="Disease resistance R13L4/SHOC-2-like LRR" evidence="6">
    <location>
        <begin position="177"/>
        <end position="470"/>
    </location>
</feature>
<dbReference type="AlphaFoldDB" id="A0AAE2BRJ3"/>
<reference evidence="7" key="2">
    <citation type="journal article" date="2024" name="Plant">
        <title>Genomic evolution and insights into agronomic trait innovations of Sesamum species.</title>
        <authorList>
            <person name="Miao H."/>
            <person name="Wang L."/>
            <person name="Qu L."/>
            <person name="Liu H."/>
            <person name="Sun Y."/>
            <person name="Le M."/>
            <person name="Wang Q."/>
            <person name="Wei S."/>
            <person name="Zheng Y."/>
            <person name="Lin W."/>
            <person name="Duan Y."/>
            <person name="Cao H."/>
            <person name="Xiong S."/>
            <person name="Wang X."/>
            <person name="Wei L."/>
            <person name="Li C."/>
            <person name="Ma Q."/>
            <person name="Ju M."/>
            <person name="Zhao R."/>
            <person name="Li G."/>
            <person name="Mu C."/>
            <person name="Tian Q."/>
            <person name="Mei H."/>
            <person name="Zhang T."/>
            <person name="Gao T."/>
            <person name="Zhang H."/>
        </authorList>
    </citation>
    <scope>NUCLEOTIDE SEQUENCE</scope>
    <source>
        <strain evidence="7">K16</strain>
    </source>
</reference>
<evidence type="ECO:0000256" key="2">
    <source>
        <dbReference type="ARBA" id="ARBA00022737"/>
    </source>
</evidence>
<keyword evidence="1" id="KW-0433">Leucine-rich repeat</keyword>
<reference evidence="7" key="1">
    <citation type="submission" date="2020-06" db="EMBL/GenBank/DDBJ databases">
        <authorList>
            <person name="Li T."/>
            <person name="Hu X."/>
            <person name="Zhang T."/>
            <person name="Song X."/>
            <person name="Zhang H."/>
            <person name="Dai N."/>
            <person name="Sheng W."/>
            <person name="Hou X."/>
            <person name="Wei L."/>
        </authorList>
    </citation>
    <scope>NUCLEOTIDE SEQUENCE</scope>
    <source>
        <strain evidence="7">K16</strain>
        <tissue evidence="7">Leaf</tissue>
    </source>
</reference>
<dbReference type="SUPFAM" id="SSF52058">
    <property type="entry name" value="L domain-like"/>
    <property type="match status" value="1"/>
</dbReference>
<accession>A0AAE2BRJ3</accession>
<evidence type="ECO:0000256" key="4">
    <source>
        <dbReference type="ARBA" id="ARBA00022840"/>
    </source>
</evidence>
<dbReference type="PANTHER" id="PTHR47186:SF30">
    <property type="entry name" value="EF-HAND DOMAIN-CONTAINING PROTEIN"/>
    <property type="match status" value="1"/>
</dbReference>
<dbReference type="SMART" id="SM00369">
    <property type="entry name" value="LRR_TYP"/>
    <property type="match status" value="5"/>
</dbReference>
<evidence type="ECO:0000256" key="1">
    <source>
        <dbReference type="ARBA" id="ARBA00022614"/>
    </source>
</evidence>
<keyword evidence="3" id="KW-0547">Nucleotide-binding</keyword>
<dbReference type="Proteomes" id="UP001289374">
    <property type="component" value="Unassembled WGS sequence"/>
</dbReference>
<sequence length="546" mass="63387">MWMALGYLTSNGSTDDLELKGKEYFNNLRMRSFFQDVEEYGDRVYCKMHDIVHDFAKFLRKTTTHNFNARVEARTNSSFQAYDPSLVSEVKVYRSLLCQEELPGELFDLLTCLRVLSLCKRRLNDIPRGIKNLIHLRYLDMSDNKLTTQVFSRAICKLYNLQTLYLKGCELKEIPREIGNLIHLRHLDLESNIYVEELPETICNLHDLRTLNLAYCGRLSRLPEGIEQLVNLKHLPNDHTNDLYQMPQGLEQLTGLRTLRLLFVGRDWSKLGYLKKLDQLTGHLELRISLHDKEDVDEAWKAEMRNKARIRSLKIWFFNEIGISKKTELIRNEALEALQPHPNLRSLRILNYQGTKFPGWFSSSLNHLSVLEIQECNFIPTLPCLGKLPELEELSVWNTRKLKFLGREFLGIGGDMDGSTPATGVVIRFPKLKKLSFRCCSSWKEWEDITAEEEANPAFSIMPCLREFKIDFCGLTVLPHRLLRKASSLEHLTVWDSFHLSERYEEKEGAGGLRSILSHVPHIEMSYSEARVVPRSYETPLPVFYG</sequence>
<gene>
    <name evidence="7" type="ORF">Sango_1669200</name>
</gene>
<comment type="caution">
    <text evidence="7">The sequence shown here is derived from an EMBL/GenBank/DDBJ whole genome shotgun (WGS) entry which is preliminary data.</text>
</comment>
<dbReference type="GO" id="GO:0006952">
    <property type="term" value="P:defense response"/>
    <property type="evidence" value="ECO:0007669"/>
    <property type="project" value="UniProtKB-ARBA"/>
</dbReference>
<evidence type="ECO:0000259" key="6">
    <source>
        <dbReference type="Pfam" id="PF23598"/>
    </source>
</evidence>
<protein>
    <submittedName>
        <fullName evidence="7">Disease resistance protein RGA1</fullName>
    </submittedName>
</protein>
<proteinExistence type="predicted"/>
<keyword evidence="8" id="KW-1185">Reference proteome</keyword>
<evidence type="ECO:0000256" key="3">
    <source>
        <dbReference type="ARBA" id="ARBA00022741"/>
    </source>
</evidence>
<dbReference type="InterPro" id="IPR032675">
    <property type="entry name" value="LRR_dom_sf"/>
</dbReference>
<dbReference type="InterPro" id="IPR055414">
    <property type="entry name" value="LRR_R13L4/SHOC2-like"/>
</dbReference>
<evidence type="ECO:0000259" key="5">
    <source>
        <dbReference type="Pfam" id="PF23559"/>
    </source>
</evidence>
<dbReference type="PANTHER" id="PTHR47186">
    <property type="entry name" value="LEUCINE-RICH REPEAT-CONTAINING PROTEIN 57"/>
    <property type="match status" value="1"/>
</dbReference>
<dbReference type="Pfam" id="PF23598">
    <property type="entry name" value="LRR_14"/>
    <property type="match status" value="1"/>
</dbReference>
<feature type="domain" description="Disease resistance protein winged helix" evidence="5">
    <location>
        <begin position="1"/>
        <end position="56"/>
    </location>
</feature>
<dbReference type="Gene3D" id="3.80.10.10">
    <property type="entry name" value="Ribonuclease Inhibitor"/>
    <property type="match status" value="2"/>
</dbReference>
<dbReference type="Pfam" id="PF23559">
    <property type="entry name" value="WHD_DRP"/>
    <property type="match status" value="1"/>
</dbReference>
<dbReference type="Pfam" id="PF13855">
    <property type="entry name" value="LRR_8"/>
    <property type="match status" value="1"/>
</dbReference>
<dbReference type="GO" id="GO:0051707">
    <property type="term" value="P:response to other organism"/>
    <property type="evidence" value="ECO:0007669"/>
    <property type="project" value="UniProtKB-ARBA"/>
</dbReference>
<keyword evidence="4" id="KW-0067">ATP-binding</keyword>
<dbReference type="InterPro" id="IPR058922">
    <property type="entry name" value="WHD_DRP"/>
</dbReference>
<name>A0AAE2BRJ3_9LAMI</name>
<organism evidence="7 8">
    <name type="scientific">Sesamum angolense</name>
    <dbReference type="NCBI Taxonomy" id="2727404"/>
    <lineage>
        <taxon>Eukaryota</taxon>
        <taxon>Viridiplantae</taxon>
        <taxon>Streptophyta</taxon>
        <taxon>Embryophyta</taxon>
        <taxon>Tracheophyta</taxon>
        <taxon>Spermatophyta</taxon>
        <taxon>Magnoliopsida</taxon>
        <taxon>eudicotyledons</taxon>
        <taxon>Gunneridae</taxon>
        <taxon>Pentapetalae</taxon>
        <taxon>asterids</taxon>
        <taxon>lamiids</taxon>
        <taxon>Lamiales</taxon>
        <taxon>Pedaliaceae</taxon>
        <taxon>Sesamum</taxon>
    </lineage>
</organism>
<evidence type="ECO:0000313" key="8">
    <source>
        <dbReference type="Proteomes" id="UP001289374"/>
    </source>
</evidence>
<keyword evidence="2" id="KW-0677">Repeat</keyword>
<evidence type="ECO:0000313" key="7">
    <source>
        <dbReference type="EMBL" id="KAK4395149.1"/>
    </source>
</evidence>
<dbReference type="InterPro" id="IPR001611">
    <property type="entry name" value="Leu-rich_rpt"/>
</dbReference>
<dbReference type="InterPro" id="IPR003591">
    <property type="entry name" value="Leu-rich_rpt_typical-subtyp"/>
</dbReference>